<protein>
    <submittedName>
        <fullName evidence="1">MAD2 mitotic arrest deficient-like 2</fullName>
    </submittedName>
</protein>
<proteinExistence type="predicted"/>
<sequence>LFFHSSCAYQRGCYSQYGEGSSHKALRGRESPENVAGHQRRIAGLACRASNASGLESQMEDFMFKRRVECKTILDENADGFVLLQCGL</sequence>
<dbReference type="EMBL" id="HAEH01012375">
    <property type="protein sequence ID" value="SBR94635.1"/>
    <property type="molecule type" value="Transcribed_RNA"/>
</dbReference>
<reference evidence="1" key="1">
    <citation type="submission" date="2016-05" db="EMBL/GenBank/DDBJ databases">
        <authorList>
            <person name="Lavstsen T."/>
            <person name="Jespersen J.S."/>
        </authorList>
    </citation>
    <scope>NUCLEOTIDE SEQUENCE</scope>
    <source>
        <tissue evidence="1">Brain</tissue>
    </source>
</reference>
<accession>A0A1A8QLJ1</accession>
<dbReference type="AlphaFoldDB" id="A0A1A8QLJ1"/>
<feature type="non-terminal residue" evidence="1">
    <location>
        <position position="1"/>
    </location>
</feature>
<evidence type="ECO:0000313" key="1">
    <source>
        <dbReference type="EMBL" id="SBR94635.1"/>
    </source>
</evidence>
<gene>
    <name evidence="1" type="primary">MAD2L2</name>
</gene>
<name>A0A1A8QLJ1_9TELE</name>
<reference evidence="1" key="2">
    <citation type="submission" date="2016-06" db="EMBL/GenBank/DDBJ databases">
        <title>The genome of a short-lived fish provides insights into sex chromosome evolution and the genetic control of aging.</title>
        <authorList>
            <person name="Reichwald K."/>
            <person name="Felder M."/>
            <person name="Petzold A."/>
            <person name="Koch P."/>
            <person name="Groth M."/>
            <person name="Platzer M."/>
        </authorList>
    </citation>
    <scope>NUCLEOTIDE SEQUENCE</scope>
    <source>
        <tissue evidence="1">Brain</tissue>
    </source>
</reference>
<organism evidence="1">
    <name type="scientific">Nothobranchius rachovii</name>
    <name type="common">bluefin notho</name>
    <dbReference type="NCBI Taxonomy" id="451742"/>
    <lineage>
        <taxon>Eukaryota</taxon>
        <taxon>Metazoa</taxon>
        <taxon>Chordata</taxon>
        <taxon>Craniata</taxon>
        <taxon>Vertebrata</taxon>
        <taxon>Euteleostomi</taxon>
        <taxon>Actinopterygii</taxon>
        <taxon>Neopterygii</taxon>
        <taxon>Teleostei</taxon>
        <taxon>Neoteleostei</taxon>
        <taxon>Acanthomorphata</taxon>
        <taxon>Ovalentaria</taxon>
        <taxon>Atherinomorphae</taxon>
        <taxon>Cyprinodontiformes</taxon>
        <taxon>Nothobranchiidae</taxon>
        <taxon>Nothobranchius</taxon>
    </lineage>
</organism>